<dbReference type="InterPro" id="IPR003864">
    <property type="entry name" value="CSC1/OSCA1-like_7TM"/>
</dbReference>
<evidence type="ECO:0000259" key="3">
    <source>
        <dbReference type="Pfam" id="PF02714"/>
    </source>
</evidence>
<evidence type="ECO:0000313" key="4">
    <source>
        <dbReference type="EMBL" id="KAG5543701.1"/>
    </source>
</evidence>
<accession>A0AAV6JU94</accession>
<proteinExistence type="predicted"/>
<dbReference type="InterPro" id="IPR045122">
    <property type="entry name" value="Csc1-like"/>
</dbReference>
<evidence type="ECO:0000256" key="1">
    <source>
        <dbReference type="SAM" id="MobiDB-lite"/>
    </source>
</evidence>
<keyword evidence="2" id="KW-1133">Transmembrane helix</keyword>
<feature type="domain" description="CSC1/OSCA1-like 7TM region" evidence="3">
    <location>
        <begin position="2"/>
        <end position="39"/>
    </location>
</feature>
<dbReference type="GO" id="GO:0005886">
    <property type="term" value="C:plasma membrane"/>
    <property type="evidence" value="ECO:0007669"/>
    <property type="project" value="TreeGrafter"/>
</dbReference>
<sequence length="165" mass="18550">MILNVYVPKYQSGGQFWPIMHNTTIFSLVLTQVIAIGVFGLKRSTVAAAFTVPQIIFTLLFNEYCRQRFHPVFKDNAAQDLMEMDRKDEQRGSMEAIHKQLPSAYCQFSYTPNILRKAVSLNLCKDGDDDDVSICIPEDANPGSKPAQGNDSRGPSSMEIEELKK</sequence>
<evidence type="ECO:0000313" key="5">
    <source>
        <dbReference type="Proteomes" id="UP000823749"/>
    </source>
</evidence>
<dbReference type="GO" id="GO:0005227">
    <property type="term" value="F:calcium-activated cation channel activity"/>
    <property type="evidence" value="ECO:0007669"/>
    <property type="project" value="InterPro"/>
</dbReference>
<keyword evidence="2" id="KW-0812">Transmembrane</keyword>
<protein>
    <recommendedName>
        <fullName evidence="3">CSC1/OSCA1-like 7TM region domain-containing protein</fullName>
    </recommendedName>
</protein>
<evidence type="ECO:0000256" key="2">
    <source>
        <dbReference type="SAM" id="Phobius"/>
    </source>
</evidence>
<comment type="caution">
    <text evidence="4">The sequence shown here is derived from an EMBL/GenBank/DDBJ whole genome shotgun (WGS) entry which is preliminary data.</text>
</comment>
<keyword evidence="2" id="KW-0472">Membrane</keyword>
<dbReference type="Pfam" id="PF02714">
    <property type="entry name" value="RSN1_7TM"/>
    <property type="match status" value="1"/>
</dbReference>
<dbReference type="PANTHER" id="PTHR13018:SF117">
    <property type="entry name" value="CSC1-LIKE PROTEIN RXW8"/>
    <property type="match status" value="1"/>
</dbReference>
<name>A0AAV6JU94_9ERIC</name>
<feature type="region of interest" description="Disordered" evidence="1">
    <location>
        <begin position="134"/>
        <end position="165"/>
    </location>
</feature>
<dbReference type="PANTHER" id="PTHR13018">
    <property type="entry name" value="PROBABLE MEMBRANE PROTEIN DUF221-RELATED"/>
    <property type="match status" value="1"/>
</dbReference>
<keyword evidence="5" id="KW-1185">Reference proteome</keyword>
<gene>
    <name evidence="4" type="ORF">RHGRI_016456</name>
</gene>
<dbReference type="Proteomes" id="UP000823749">
    <property type="component" value="Chromosome 6"/>
</dbReference>
<dbReference type="AlphaFoldDB" id="A0AAV6JU94"/>
<feature type="transmembrane region" description="Helical" evidence="2">
    <location>
        <begin position="20"/>
        <end position="41"/>
    </location>
</feature>
<organism evidence="4 5">
    <name type="scientific">Rhododendron griersonianum</name>
    <dbReference type="NCBI Taxonomy" id="479676"/>
    <lineage>
        <taxon>Eukaryota</taxon>
        <taxon>Viridiplantae</taxon>
        <taxon>Streptophyta</taxon>
        <taxon>Embryophyta</taxon>
        <taxon>Tracheophyta</taxon>
        <taxon>Spermatophyta</taxon>
        <taxon>Magnoliopsida</taxon>
        <taxon>eudicotyledons</taxon>
        <taxon>Gunneridae</taxon>
        <taxon>Pentapetalae</taxon>
        <taxon>asterids</taxon>
        <taxon>Ericales</taxon>
        <taxon>Ericaceae</taxon>
        <taxon>Ericoideae</taxon>
        <taxon>Rhodoreae</taxon>
        <taxon>Rhododendron</taxon>
    </lineage>
</organism>
<reference evidence="4 5" key="1">
    <citation type="submission" date="2020-08" db="EMBL/GenBank/DDBJ databases">
        <title>Plant Genome Project.</title>
        <authorList>
            <person name="Zhang R.-G."/>
        </authorList>
    </citation>
    <scope>NUCLEOTIDE SEQUENCE [LARGE SCALE GENOMIC DNA]</scope>
    <source>
        <strain evidence="4">WSP0</strain>
        <tissue evidence="4">Leaf</tissue>
    </source>
</reference>
<dbReference type="EMBL" id="JACTNZ010000006">
    <property type="protein sequence ID" value="KAG5543701.1"/>
    <property type="molecule type" value="Genomic_DNA"/>
</dbReference>